<evidence type="ECO:0000256" key="9">
    <source>
        <dbReference type="ARBA" id="ARBA00023315"/>
    </source>
</evidence>
<organism evidence="12 13">
    <name type="scientific">Paramuricea clavata</name>
    <name type="common">Red gorgonian</name>
    <name type="synonym">Violescent sea-whip</name>
    <dbReference type="NCBI Taxonomy" id="317549"/>
    <lineage>
        <taxon>Eukaryota</taxon>
        <taxon>Metazoa</taxon>
        <taxon>Cnidaria</taxon>
        <taxon>Anthozoa</taxon>
        <taxon>Octocorallia</taxon>
        <taxon>Malacalcyonacea</taxon>
        <taxon>Plexauridae</taxon>
        <taxon>Paramuricea</taxon>
    </lineage>
</organism>
<evidence type="ECO:0000256" key="3">
    <source>
        <dbReference type="ARBA" id="ARBA00022679"/>
    </source>
</evidence>
<dbReference type="PANTHER" id="PTHR22883:SF301">
    <property type="entry name" value="PALMITOYLTRANSFERASE ZDHHC12"/>
    <property type="match status" value="1"/>
</dbReference>
<dbReference type="GO" id="GO:0005783">
    <property type="term" value="C:endoplasmic reticulum"/>
    <property type="evidence" value="ECO:0007669"/>
    <property type="project" value="TreeGrafter"/>
</dbReference>
<keyword evidence="5 10" id="KW-1133">Transmembrane helix</keyword>
<sequence length="248" mass="28967">MLLQWYYLLPYFFILTSSTLFYFIAGSVDPGFVANDTDNVIMVAYEKTKEDLTEEGEPLISESCEVVAAPPFQSMPKLRRCGYCNIVQPLRAKHCEDCNRCIHRYDHHCPWLGNCVGERNHRFFWAFLLFETILIGWSIEIGWYGFQSKKVWSEWAYTNGILFLVMVILVISVIVVGLLFGCHSYLIVIGRTTWEHMAHSRISYLKIFKEGVNPFHEGYFKNVCTFLCHCRVRKWEKVFQRSSINLGV</sequence>
<dbReference type="EMBL" id="CACRXK020009856">
    <property type="protein sequence ID" value="CAB4018108.1"/>
    <property type="molecule type" value="Genomic_DNA"/>
</dbReference>
<evidence type="ECO:0000256" key="6">
    <source>
        <dbReference type="ARBA" id="ARBA00023136"/>
    </source>
</evidence>
<dbReference type="Pfam" id="PF01529">
    <property type="entry name" value="DHHC"/>
    <property type="match status" value="1"/>
</dbReference>
<reference evidence="12" key="1">
    <citation type="submission" date="2020-04" db="EMBL/GenBank/DDBJ databases">
        <authorList>
            <person name="Alioto T."/>
            <person name="Alioto T."/>
            <person name="Gomez Garrido J."/>
        </authorList>
    </citation>
    <scope>NUCLEOTIDE SEQUENCE</scope>
    <source>
        <strain evidence="12">A484AB</strain>
    </source>
</reference>
<evidence type="ECO:0000256" key="5">
    <source>
        <dbReference type="ARBA" id="ARBA00022989"/>
    </source>
</evidence>
<keyword evidence="7" id="KW-0564">Palmitate</keyword>
<dbReference type="EC" id="2.3.1.225" evidence="10"/>
<dbReference type="GO" id="GO:0005794">
    <property type="term" value="C:Golgi apparatus"/>
    <property type="evidence" value="ECO:0007669"/>
    <property type="project" value="TreeGrafter"/>
</dbReference>
<evidence type="ECO:0000313" key="13">
    <source>
        <dbReference type="Proteomes" id="UP001152795"/>
    </source>
</evidence>
<comment type="domain">
    <text evidence="10">The DHHC domain is required for palmitoyltransferase activity.</text>
</comment>
<evidence type="ECO:0000256" key="10">
    <source>
        <dbReference type="RuleBase" id="RU079119"/>
    </source>
</evidence>
<feature type="transmembrane region" description="Helical" evidence="10">
    <location>
        <begin position="6"/>
        <end position="25"/>
    </location>
</feature>
<evidence type="ECO:0000256" key="1">
    <source>
        <dbReference type="ARBA" id="ARBA00004127"/>
    </source>
</evidence>
<evidence type="ECO:0000313" key="12">
    <source>
        <dbReference type="EMBL" id="CAB4018108.1"/>
    </source>
</evidence>
<comment type="subcellular location">
    <subcellularLocation>
        <location evidence="1">Endomembrane system</location>
        <topology evidence="1">Multi-pass membrane protein</topology>
    </subcellularLocation>
</comment>
<keyword evidence="8" id="KW-0449">Lipoprotein</keyword>
<proteinExistence type="inferred from homology"/>
<evidence type="ECO:0000259" key="11">
    <source>
        <dbReference type="Pfam" id="PF01529"/>
    </source>
</evidence>
<evidence type="ECO:0000256" key="2">
    <source>
        <dbReference type="ARBA" id="ARBA00008574"/>
    </source>
</evidence>
<dbReference type="Proteomes" id="UP001152795">
    <property type="component" value="Unassembled WGS sequence"/>
</dbReference>
<keyword evidence="9 10" id="KW-0012">Acyltransferase</keyword>
<protein>
    <recommendedName>
        <fullName evidence="10">Palmitoyltransferase</fullName>
        <ecNumber evidence="10">2.3.1.225</ecNumber>
    </recommendedName>
</protein>
<evidence type="ECO:0000256" key="7">
    <source>
        <dbReference type="ARBA" id="ARBA00023139"/>
    </source>
</evidence>
<dbReference type="InterPro" id="IPR039859">
    <property type="entry name" value="PFA4/ZDH16/20/ERF2-like"/>
</dbReference>
<name>A0A6S7KCB4_PARCT</name>
<keyword evidence="3 10" id="KW-0808">Transferase</keyword>
<comment type="catalytic activity">
    <reaction evidence="10">
        <text>L-cysteinyl-[protein] + hexadecanoyl-CoA = S-hexadecanoyl-L-cysteinyl-[protein] + CoA</text>
        <dbReference type="Rhea" id="RHEA:36683"/>
        <dbReference type="Rhea" id="RHEA-COMP:10131"/>
        <dbReference type="Rhea" id="RHEA-COMP:11032"/>
        <dbReference type="ChEBI" id="CHEBI:29950"/>
        <dbReference type="ChEBI" id="CHEBI:57287"/>
        <dbReference type="ChEBI" id="CHEBI:57379"/>
        <dbReference type="ChEBI" id="CHEBI:74151"/>
        <dbReference type="EC" id="2.3.1.225"/>
    </reaction>
</comment>
<feature type="transmembrane region" description="Helical" evidence="10">
    <location>
        <begin position="161"/>
        <end position="188"/>
    </location>
</feature>
<accession>A0A6S7KCB4</accession>
<dbReference type="AlphaFoldDB" id="A0A6S7KCB4"/>
<keyword evidence="13" id="KW-1185">Reference proteome</keyword>
<feature type="transmembrane region" description="Helical" evidence="10">
    <location>
        <begin position="123"/>
        <end position="146"/>
    </location>
</feature>
<gene>
    <name evidence="12" type="ORF">PACLA_8A083690</name>
</gene>
<keyword evidence="6 10" id="KW-0472">Membrane</keyword>
<dbReference type="InterPro" id="IPR001594">
    <property type="entry name" value="Palmitoyltrfase_DHHC"/>
</dbReference>
<evidence type="ECO:0000256" key="8">
    <source>
        <dbReference type="ARBA" id="ARBA00023288"/>
    </source>
</evidence>
<comment type="caution">
    <text evidence="12">The sequence shown here is derived from an EMBL/GenBank/DDBJ whole genome shotgun (WGS) entry which is preliminary data.</text>
</comment>
<dbReference type="PROSITE" id="PS50216">
    <property type="entry name" value="DHHC"/>
    <property type="match status" value="1"/>
</dbReference>
<dbReference type="GO" id="GO:0006612">
    <property type="term" value="P:protein targeting to membrane"/>
    <property type="evidence" value="ECO:0007669"/>
    <property type="project" value="TreeGrafter"/>
</dbReference>
<evidence type="ECO:0000256" key="4">
    <source>
        <dbReference type="ARBA" id="ARBA00022692"/>
    </source>
</evidence>
<dbReference type="GO" id="GO:0019706">
    <property type="term" value="F:protein-cysteine S-palmitoyltransferase activity"/>
    <property type="evidence" value="ECO:0007669"/>
    <property type="project" value="UniProtKB-EC"/>
</dbReference>
<keyword evidence="4 10" id="KW-0812">Transmembrane</keyword>
<comment type="similarity">
    <text evidence="2 10">Belongs to the DHHC palmitoyltransferase family.</text>
</comment>
<dbReference type="PANTHER" id="PTHR22883">
    <property type="entry name" value="ZINC FINGER DHHC DOMAIN CONTAINING PROTEIN"/>
    <property type="match status" value="1"/>
</dbReference>
<feature type="domain" description="Palmitoyltransferase DHHC" evidence="11">
    <location>
        <begin position="78"/>
        <end position="199"/>
    </location>
</feature>